<dbReference type="EMBL" id="JAIFTH010000927">
    <property type="protein sequence ID" value="KAG9508815.1"/>
    <property type="molecule type" value="Genomic_DNA"/>
</dbReference>
<evidence type="ECO:0000256" key="4">
    <source>
        <dbReference type="SAM" id="Phobius"/>
    </source>
</evidence>
<keyword evidence="4" id="KW-1133">Transmembrane helix</keyword>
<dbReference type="SUPFAM" id="SSF52058">
    <property type="entry name" value="L domain-like"/>
    <property type="match status" value="1"/>
</dbReference>
<dbReference type="InterPro" id="IPR000483">
    <property type="entry name" value="Cys-rich_flank_reg_C"/>
</dbReference>
<dbReference type="PANTHER" id="PTHR22978">
    <property type="entry name" value="B-CELL TRANSLOCATION GENE"/>
    <property type="match status" value="1"/>
</dbReference>
<comment type="caution">
    <text evidence="7">The sequence shown here is derived from an EMBL/GenBank/DDBJ whole genome shotgun (WGS) entry which is preliminary data.</text>
</comment>
<protein>
    <submittedName>
        <fullName evidence="7">Protein BTG3</fullName>
    </submittedName>
</protein>
<feature type="domain" description="Anti-proliferative protein" evidence="6">
    <location>
        <begin position="51"/>
        <end position="157"/>
    </location>
</feature>
<keyword evidence="3" id="KW-0732">Signal</keyword>
<feature type="domain" description="LRRCT" evidence="5">
    <location>
        <begin position="765"/>
        <end position="817"/>
    </location>
</feature>
<dbReference type="SMART" id="SM00099">
    <property type="entry name" value="btg1"/>
    <property type="match status" value="1"/>
</dbReference>
<dbReference type="InterPro" id="IPR033332">
    <property type="entry name" value="BTG"/>
</dbReference>
<dbReference type="InterPro" id="IPR002087">
    <property type="entry name" value="Anti_prolifrtn"/>
</dbReference>
<dbReference type="SUPFAM" id="SSF160696">
    <property type="entry name" value="BTG domain-like"/>
    <property type="match status" value="1"/>
</dbReference>
<evidence type="ECO:0000259" key="5">
    <source>
        <dbReference type="SMART" id="SM00082"/>
    </source>
</evidence>
<dbReference type="PANTHER" id="PTHR22978:SF44">
    <property type="entry name" value="PROTEIN BTG3-LIKE PROTEIN"/>
    <property type="match status" value="1"/>
</dbReference>
<evidence type="ECO:0000313" key="8">
    <source>
        <dbReference type="Proteomes" id="UP000825002"/>
    </source>
</evidence>
<proteinExistence type="inferred from homology"/>
<dbReference type="Gene3D" id="3.80.10.10">
    <property type="entry name" value="Ribonuclease Inhibitor"/>
    <property type="match status" value="2"/>
</dbReference>
<evidence type="ECO:0000256" key="3">
    <source>
        <dbReference type="ARBA" id="ARBA00022729"/>
    </source>
</evidence>
<dbReference type="Gene3D" id="3.90.640.90">
    <property type="entry name" value="Anti-proliferative protein, N-terminal domain"/>
    <property type="match status" value="1"/>
</dbReference>
<dbReference type="Proteomes" id="UP000825002">
    <property type="component" value="Unassembled WGS sequence"/>
</dbReference>
<organism evidence="7 8">
    <name type="scientific">Fragariocoptes setiger</name>
    <dbReference type="NCBI Taxonomy" id="1670756"/>
    <lineage>
        <taxon>Eukaryota</taxon>
        <taxon>Metazoa</taxon>
        <taxon>Ecdysozoa</taxon>
        <taxon>Arthropoda</taxon>
        <taxon>Chelicerata</taxon>
        <taxon>Arachnida</taxon>
        <taxon>Acari</taxon>
        <taxon>Acariformes</taxon>
        <taxon>Trombidiformes</taxon>
        <taxon>Prostigmata</taxon>
        <taxon>Eupodina</taxon>
        <taxon>Eriophyoidea</taxon>
        <taxon>Phytoptidae</taxon>
        <taxon>Fragariocoptes</taxon>
    </lineage>
</organism>
<keyword evidence="2" id="KW-0433">Leucine-rich repeat</keyword>
<dbReference type="InterPro" id="IPR036054">
    <property type="entry name" value="BTG-like_sf"/>
</dbReference>
<dbReference type="PRINTS" id="PR00310">
    <property type="entry name" value="ANTIPRLFBTG1"/>
</dbReference>
<keyword evidence="4" id="KW-0812">Transmembrane</keyword>
<evidence type="ECO:0000256" key="1">
    <source>
        <dbReference type="ARBA" id="ARBA00007989"/>
    </source>
</evidence>
<keyword evidence="8" id="KW-1185">Reference proteome</keyword>
<dbReference type="InterPro" id="IPR032675">
    <property type="entry name" value="LRR_dom_sf"/>
</dbReference>
<name>A0ABQ7S6E8_9ACAR</name>
<feature type="non-terminal residue" evidence="7">
    <location>
        <position position="1"/>
    </location>
</feature>
<evidence type="ECO:0000259" key="6">
    <source>
        <dbReference type="SMART" id="SM00099"/>
    </source>
</evidence>
<keyword evidence="4" id="KW-0472">Membrane</keyword>
<evidence type="ECO:0000313" key="7">
    <source>
        <dbReference type="EMBL" id="KAG9508815.1"/>
    </source>
</evidence>
<comment type="similarity">
    <text evidence="1">Belongs to the BTG family.</text>
</comment>
<sequence>SLNLISTTIESYLHRVIHSLLKVCCLRQEIGSFRTQVEFRIASDHQKSRYQEIEAAASFLTRLVTKNLSTVTSEQVERFRFTLASALHERYEDHWFPNCPTKGQAYRCIRLNESNRSDPILNSTCLQSGINYSDLQLPLELTLWVDPEEVTCRFGEHRGSHCILAKFRNGELQENLIDQIDIDGYNQQTIERIRQSSLDMAKPRRASLRCDPAPSSVTKHPLLIQSPVYKTNAENGVEHHQHQTSPGLNNSMLGLTMGMPVTTNQQNNILNSYNGASSSNSSSPLIADAGYHHHTAVAAAAGMSPYHTPNTYWIHMASPPQPQRFLFIVCNVCTLAKCNSFGPIIDLNGHASEDLSTHSSQSAVLYNEEYLKSNRSTPDSSLPGFRLSPNFSTEITPINSGACSRLVETATSESHNSVHETVIKCSGLNSSTELNELAAFANESGPQYHLHQLHVSQSDFNTTFAFLELIAAHYDFTNLRVLNLSNTHIYDVARLQRIILQMVKLEILDVSRTGIDSLEFMMFDTGALPNLVQLNIDGNSLKSLDFDVIMKRWPKMQRLSATHNNIGQIKCNNTNKLTGRFVEIRLMNNTLNCNKALIWLVQLFVYAEEHFGPPTTPFVDYEHVKCALPDKGSEMTWTQRLSVLETKTCQQCDCQALKKTAIGVNCYKRGLTHLPESLPTNTKVLNLTSNRIGSLYLPNNSKNWLNVTYVYLDDNVVTSFKGIETNSKLMKNLVALDIRKNRLQEVPIHILDQFTHLDQVHLSDNPWSCDCNTISFQGWLQNHFSGVLDVYHIKCAIYGNDINGVSSLRTNQRLASKIIYRLSKSELCPQNDEPIDWLDVFNISLAIIIVLIIIKVFLDYMYQKRTSKLPRFFKLNSVKILR</sequence>
<gene>
    <name evidence="7" type="primary">BTG3</name>
    <name evidence="7" type="ORF">GZH46_02680</name>
</gene>
<dbReference type="SMART" id="SM00082">
    <property type="entry name" value="LRRCT"/>
    <property type="match status" value="1"/>
</dbReference>
<reference evidence="7 8" key="1">
    <citation type="submission" date="2020-10" db="EMBL/GenBank/DDBJ databases">
        <authorList>
            <person name="Klimov P.B."/>
            <person name="Dyachkov S.M."/>
            <person name="Chetverikov P.E."/>
        </authorList>
    </citation>
    <scope>NUCLEOTIDE SEQUENCE [LARGE SCALE GENOMIC DNA]</scope>
    <source>
        <strain evidence="7">BMOC 18-1129-001#AD2665</strain>
        <tissue evidence="7">Entire mites</tissue>
    </source>
</reference>
<dbReference type="Pfam" id="PF07742">
    <property type="entry name" value="BTG"/>
    <property type="match status" value="1"/>
</dbReference>
<accession>A0ABQ7S6E8</accession>
<evidence type="ECO:0000256" key="2">
    <source>
        <dbReference type="ARBA" id="ARBA00022614"/>
    </source>
</evidence>
<feature type="transmembrane region" description="Helical" evidence="4">
    <location>
        <begin position="837"/>
        <end position="858"/>
    </location>
</feature>